<evidence type="ECO:0000313" key="16">
    <source>
        <dbReference type="Proteomes" id="UP000050865"/>
    </source>
</evidence>
<organism evidence="15 16">
    <name type="scientific">Lacticaseibacillus camelliae DSM 22697 = JCM 13995</name>
    <dbReference type="NCBI Taxonomy" id="1423730"/>
    <lineage>
        <taxon>Bacteria</taxon>
        <taxon>Bacillati</taxon>
        <taxon>Bacillota</taxon>
        <taxon>Bacilli</taxon>
        <taxon>Lactobacillales</taxon>
        <taxon>Lactobacillaceae</taxon>
        <taxon>Lacticaseibacillus</taxon>
    </lineage>
</organism>
<accession>A0A0R2F8W3</accession>
<evidence type="ECO:0000313" key="15">
    <source>
        <dbReference type="EMBL" id="KRN24800.1"/>
    </source>
</evidence>
<dbReference type="STRING" id="1423730.FC75_GL001173"/>
<evidence type="ECO:0000259" key="14">
    <source>
        <dbReference type="SMART" id="SM00940"/>
    </source>
</evidence>
<keyword evidence="9" id="KW-0378">Hydrolase</keyword>
<dbReference type="InterPro" id="IPR000383">
    <property type="entry name" value="Xaa-Pro-like_dom"/>
</dbReference>
<protein>
    <recommendedName>
        <fullName evidence="6">Xaa-Pro dipeptidyl-peptidase</fullName>
        <ecNumber evidence="5">3.4.14.11</ecNumber>
    </recommendedName>
    <alternativeName>
        <fullName evidence="12">X-Pro dipeptidyl-peptidase</fullName>
    </alternativeName>
    <alternativeName>
        <fullName evidence="11">X-prolyl-dipeptidyl aminopeptidase</fullName>
    </alternativeName>
</protein>
<keyword evidence="8" id="KW-0645">Protease</keyword>
<dbReference type="GO" id="GO:0008236">
    <property type="term" value="F:serine-type peptidase activity"/>
    <property type="evidence" value="ECO:0007669"/>
    <property type="project" value="UniProtKB-KW"/>
</dbReference>
<dbReference type="Proteomes" id="UP000050865">
    <property type="component" value="Unassembled WGS sequence"/>
</dbReference>
<dbReference type="Pfam" id="PF02129">
    <property type="entry name" value="Peptidase_S15"/>
    <property type="match status" value="1"/>
</dbReference>
<dbReference type="InterPro" id="IPR013736">
    <property type="entry name" value="Xaa-Pro_dipept_C"/>
</dbReference>
<dbReference type="SUPFAM" id="SSF81761">
    <property type="entry name" value="X-Prolyl dipeptidyl aminopeptidase PepX, N-terminal domain"/>
    <property type="match status" value="1"/>
</dbReference>
<dbReference type="GO" id="GO:0006508">
    <property type="term" value="P:proteolysis"/>
    <property type="evidence" value="ECO:0007669"/>
    <property type="project" value="UniProtKB-KW"/>
</dbReference>
<evidence type="ECO:0000256" key="4">
    <source>
        <dbReference type="ARBA" id="ARBA00011738"/>
    </source>
</evidence>
<dbReference type="GO" id="GO:0008239">
    <property type="term" value="F:dipeptidyl-peptidase activity"/>
    <property type="evidence" value="ECO:0007669"/>
    <property type="project" value="UniProtKB-EC"/>
</dbReference>
<evidence type="ECO:0000256" key="10">
    <source>
        <dbReference type="ARBA" id="ARBA00022825"/>
    </source>
</evidence>
<dbReference type="EMBL" id="AYZJ01000022">
    <property type="protein sequence ID" value="KRN24800.1"/>
    <property type="molecule type" value="Genomic_DNA"/>
</dbReference>
<dbReference type="NCBIfam" id="NF003781">
    <property type="entry name" value="PRK05371.1-2"/>
    <property type="match status" value="1"/>
</dbReference>
<dbReference type="PRINTS" id="PR00923">
    <property type="entry name" value="LACTOPTASE"/>
</dbReference>
<evidence type="ECO:0000256" key="11">
    <source>
        <dbReference type="ARBA" id="ARBA00030045"/>
    </source>
</evidence>
<keyword evidence="16" id="KW-1185">Reference proteome</keyword>
<dbReference type="Pfam" id="PF09168">
    <property type="entry name" value="PepX_N"/>
    <property type="match status" value="1"/>
</dbReference>
<evidence type="ECO:0000256" key="3">
    <source>
        <dbReference type="ARBA" id="ARBA00010819"/>
    </source>
</evidence>
<sequence>MKLNQNGRIQADQATQLNELTAVGFTPDLDQSLSDAANAAFRKLFPEAFSETAKQQALASVAVNGEQDLNQFLASQPTQISRTDFYAVALQLLGFEPKTDYQLADSLKFMAETKLPVVNADIATTADFWSAMYLLLCTRTKHLVTLLDALAARGFYRDFQAGKKTPEYLFFNGKAQNVFDARKIHREVVWIESDMDTDHDGKRDMLETTIFRPQETDAGVKMPVLFTANPYFHGTNDVDWITHKPDPKLAVKTHSYTKDEVTYTPTTPAELPHQPVTGESRTAEVYSDQGGSYMFNDYMLGRGFVTVYSGGVGTRGSDGVRSTGGTSETDSAVAVIEWLTGKRRAFTNRTDGIEIKAWWCNGKVAMTGKSYLGTLSIAAATSGVAGLKTVISESAISSWYDYYRENGLVVAPGGFQGEDADVLAVDTFSRQKQAGDMLKIQAEWDKTLAAITKDQDREFGDYTKWWDERNYRNNLKNIKADVIIEHGLNDWNVKPANAIRYWNGIQDLPINKKLFLHQGQHTYLDNIRSLDFVDQLNLWLSYELLGVQNGAPAALPNVTVQDNVEPETWHTYDEFGTADAKHTDKPYNLQNDMASKRAGFPDNATAIFKEDKEDSDGFEAEIIKPHSKYDGARLWLDLPAETKDVTLEGIPHLKLRLWIDQPTAILSARLVDVGEAKRFAPVAGVVDAGGWNLGYDYKTVSIQEFKPAKETASKLVSFGHVNVQNQKNAYENAPVTPGKPFTVDFDLQPTHLHLPAGRHLALIIHGADMAQTQRTETVVNFHIDLAQSTLTLRYRK</sequence>
<comment type="subunit">
    <text evidence="4">Homodimer.</text>
</comment>
<comment type="function">
    <text evidence="2">Removes N-terminal dipeptides sequentially from polypeptides having unsubstituted N-termini provided that the penultimate residue is proline.</text>
</comment>
<dbReference type="Gene3D" id="2.60.120.260">
    <property type="entry name" value="Galactose-binding domain-like"/>
    <property type="match status" value="1"/>
</dbReference>
<dbReference type="Gene3D" id="1.10.246.70">
    <property type="match status" value="1"/>
</dbReference>
<gene>
    <name evidence="15" type="ORF">FC75_GL001173</name>
</gene>
<evidence type="ECO:0000256" key="9">
    <source>
        <dbReference type="ARBA" id="ARBA00022801"/>
    </source>
</evidence>
<evidence type="ECO:0000256" key="5">
    <source>
        <dbReference type="ARBA" id="ARBA00012463"/>
    </source>
</evidence>
<comment type="caution">
    <text evidence="15">The sequence shown here is derived from an EMBL/GenBank/DDBJ whole genome shotgun (WGS) entry which is preliminary data.</text>
</comment>
<feature type="domain" description="Xaa-Pro dipeptidyl-peptidase C-terminal" evidence="13">
    <location>
        <begin position="537"/>
        <end position="791"/>
    </location>
</feature>
<evidence type="ECO:0000256" key="8">
    <source>
        <dbReference type="ARBA" id="ARBA00022670"/>
    </source>
</evidence>
<dbReference type="InterPro" id="IPR008979">
    <property type="entry name" value="Galactose-bd-like_sf"/>
</dbReference>
<reference evidence="15 16" key="1">
    <citation type="journal article" date="2015" name="Genome Announc.">
        <title>Expanding the biotechnology potential of lactobacilli through comparative genomics of 213 strains and associated genera.</title>
        <authorList>
            <person name="Sun Z."/>
            <person name="Harris H.M."/>
            <person name="McCann A."/>
            <person name="Guo C."/>
            <person name="Argimon S."/>
            <person name="Zhang W."/>
            <person name="Yang X."/>
            <person name="Jeffery I.B."/>
            <person name="Cooney J.C."/>
            <person name="Kagawa T.F."/>
            <person name="Liu W."/>
            <person name="Song Y."/>
            <person name="Salvetti E."/>
            <person name="Wrobel A."/>
            <person name="Rasinkangas P."/>
            <person name="Parkhill J."/>
            <person name="Rea M.C."/>
            <person name="O'Sullivan O."/>
            <person name="Ritari J."/>
            <person name="Douillard F.P."/>
            <person name="Paul Ross R."/>
            <person name="Yang R."/>
            <person name="Briner A.E."/>
            <person name="Felis G.E."/>
            <person name="de Vos W.M."/>
            <person name="Barrangou R."/>
            <person name="Klaenhammer T.R."/>
            <person name="Caufield P.W."/>
            <person name="Cui Y."/>
            <person name="Zhang H."/>
            <person name="O'Toole P.W."/>
        </authorList>
    </citation>
    <scope>NUCLEOTIDE SEQUENCE [LARGE SCALE GENOMIC DNA]</scope>
    <source>
        <strain evidence="15 16">DSM 22697</strain>
    </source>
</reference>
<dbReference type="SUPFAM" id="SSF53474">
    <property type="entry name" value="alpha/beta-Hydrolases"/>
    <property type="match status" value="1"/>
</dbReference>
<dbReference type="EC" id="3.4.14.11" evidence="5"/>
<dbReference type="GO" id="GO:0004177">
    <property type="term" value="F:aminopeptidase activity"/>
    <property type="evidence" value="ECO:0007669"/>
    <property type="project" value="UniProtKB-KW"/>
</dbReference>
<comment type="similarity">
    <text evidence="3">Belongs to the peptidase S15 family.</text>
</comment>
<evidence type="ECO:0000256" key="12">
    <source>
        <dbReference type="ARBA" id="ARBA00031951"/>
    </source>
</evidence>
<evidence type="ECO:0000256" key="6">
    <source>
        <dbReference type="ARBA" id="ARBA00014682"/>
    </source>
</evidence>
<evidence type="ECO:0000259" key="13">
    <source>
        <dbReference type="SMART" id="SM00939"/>
    </source>
</evidence>
<name>A0A0R2F8W3_9LACO</name>
<dbReference type="SUPFAM" id="SSF49785">
    <property type="entry name" value="Galactose-binding domain-like"/>
    <property type="match status" value="1"/>
</dbReference>
<dbReference type="AlphaFoldDB" id="A0A0R2F8W3"/>
<keyword evidence="7" id="KW-0031">Aminopeptidase</keyword>
<dbReference type="Gene3D" id="3.40.50.1820">
    <property type="entry name" value="alpha/beta hydrolase"/>
    <property type="match status" value="1"/>
</dbReference>
<dbReference type="RefSeq" id="WP_056989190.1">
    <property type="nucleotide sequence ID" value="NZ_AYZJ01000022.1"/>
</dbReference>
<evidence type="ECO:0000256" key="1">
    <source>
        <dbReference type="ARBA" id="ARBA00000123"/>
    </source>
</evidence>
<dbReference type="SMART" id="SM00939">
    <property type="entry name" value="PepX_C"/>
    <property type="match status" value="1"/>
</dbReference>
<dbReference type="Pfam" id="PF08530">
    <property type="entry name" value="PepX_C"/>
    <property type="match status" value="1"/>
</dbReference>
<evidence type="ECO:0000256" key="7">
    <source>
        <dbReference type="ARBA" id="ARBA00022438"/>
    </source>
</evidence>
<dbReference type="InterPro" id="IPR036313">
    <property type="entry name" value="PepX_N_dom_sf"/>
</dbReference>
<dbReference type="InterPro" id="IPR008252">
    <property type="entry name" value="Pept_S15_Xpro"/>
</dbReference>
<dbReference type="SMART" id="SM00940">
    <property type="entry name" value="PepX_N"/>
    <property type="match status" value="1"/>
</dbReference>
<dbReference type="InterPro" id="IPR015251">
    <property type="entry name" value="PepX_N_dom"/>
</dbReference>
<evidence type="ECO:0000256" key="2">
    <source>
        <dbReference type="ARBA" id="ARBA00003997"/>
    </source>
</evidence>
<dbReference type="PATRIC" id="fig|1423730.4.peg.1228"/>
<comment type="catalytic activity">
    <reaction evidence="1">
        <text>Hydrolyzes Xaa-Pro-|- bonds to release unblocked, N-terminal dipeptides from substrates including Ala-Pro-|-p-nitroanilide and (sequentially) Tyr-Pro-|-Phe-Pro-|-Gly-Pro-|-Ile.</text>
        <dbReference type="EC" id="3.4.14.11"/>
    </reaction>
</comment>
<feature type="domain" description="X-Prolyl dipeptidyl aminopeptidase PepX N-terminal" evidence="14">
    <location>
        <begin position="1"/>
        <end position="155"/>
    </location>
</feature>
<dbReference type="InterPro" id="IPR029058">
    <property type="entry name" value="AB_hydrolase_fold"/>
</dbReference>
<proteinExistence type="inferred from homology"/>
<keyword evidence="10" id="KW-0720">Serine protease</keyword>